<feature type="signal peptide" evidence="1">
    <location>
        <begin position="1"/>
        <end position="22"/>
    </location>
</feature>
<feature type="chain" id="PRO_5045479608" evidence="1">
    <location>
        <begin position="23"/>
        <end position="68"/>
    </location>
</feature>
<dbReference type="Proteomes" id="UP001501147">
    <property type="component" value="Unassembled WGS sequence"/>
</dbReference>
<keyword evidence="1" id="KW-0732">Signal</keyword>
<protein>
    <submittedName>
        <fullName evidence="2">Uncharacterized protein</fullName>
    </submittedName>
</protein>
<accession>A0ABP9BDJ3</accession>
<organism evidence="2 3">
    <name type="scientific">Streptomyces sanyensis</name>
    <dbReference type="NCBI Taxonomy" id="568869"/>
    <lineage>
        <taxon>Bacteria</taxon>
        <taxon>Bacillati</taxon>
        <taxon>Actinomycetota</taxon>
        <taxon>Actinomycetes</taxon>
        <taxon>Kitasatosporales</taxon>
        <taxon>Streptomycetaceae</taxon>
        <taxon>Streptomyces</taxon>
    </lineage>
</organism>
<reference evidence="3" key="1">
    <citation type="journal article" date="2019" name="Int. J. Syst. Evol. Microbiol.">
        <title>The Global Catalogue of Microorganisms (GCM) 10K type strain sequencing project: providing services to taxonomists for standard genome sequencing and annotation.</title>
        <authorList>
            <consortium name="The Broad Institute Genomics Platform"/>
            <consortium name="The Broad Institute Genome Sequencing Center for Infectious Disease"/>
            <person name="Wu L."/>
            <person name="Ma J."/>
        </authorList>
    </citation>
    <scope>NUCLEOTIDE SEQUENCE [LARGE SCALE GENOMIC DNA]</scope>
    <source>
        <strain evidence="3">JCM 18324</strain>
    </source>
</reference>
<proteinExistence type="predicted"/>
<dbReference type="EMBL" id="BAABJV010000022">
    <property type="protein sequence ID" value="GAA4793879.1"/>
    <property type="molecule type" value="Genomic_DNA"/>
</dbReference>
<gene>
    <name evidence="2" type="ORF">GCM10023329_52950</name>
</gene>
<name>A0ABP9BDJ3_9ACTN</name>
<comment type="caution">
    <text evidence="2">The sequence shown here is derived from an EMBL/GenBank/DDBJ whole genome shotgun (WGS) entry which is preliminary data.</text>
</comment>
<evidence type="ECO:0000313" key="2">
    <source>
        <dbReference type="EMBL" id="GAA4793879.1"/>
    </source>
</evidence>
<evidence type="ECO:0000313" key="3">
    <source>
        <dbReference type="Proteomes" id="UP001501147"/>
    </source>
</evidence>
<keyword evidence="3" id="KW-1185">Reference proteome</keyword>
<sequence>MFDLIAQTVPVTLGCLSLIALASDPIAPCGPSAKRPAETITDHLRAMANHARAVTVLIIRKSGAAGDD</sequence>
<evidence type="ECO:0000256" key="1">
    <source>
        <dbReference type="SAM" id="SignalP"/>
    </source>
</evidence>
<dbReference type="RefSeq" id="WP_345615996.1">
    <property type="nucleotide sequence ID" value="NZ_BAABJV010000022.1"/>
</dbReference>